<dbReference type="RefSeq" id="WP_066163039.1">
    <property type="nucleotide sequence ID" value="NZ_CP136137.1"/>
</dbReference>
<evidence type="ECO:0000256" key="1">
    <source>
        <dbReference type="SAM" id="Phobius"/>
    </source>
</evidence>
<dbReference type="Proteomes" id="UP001479933">
    <property type="component" value="Chromosome"/>
</dbReference>
<proteinExistence type="predicted"/>
<gene>
    <name evidence="2" type="ORF">RVF87_16095</name>
</gene>
<dbReference type="EMBL" id="CP136137">
    <property type="protein sequence ID" value="WYY06576.1"/>
    <property type="molecule type" value="Genomic_DNA"/>
</dbReference>
<keyword evidence="3" id="KW-1185">Reference proteome</keyword>
<protein>
    <submittedName>
        <fullName evidence="2">Uncharacterized protein</fullName>
    </submittedName>
</protein>
<reference evidence="2 3" key="1">
    <citation type="journal article" date="2023" name="Virus Evol.">
        <title>Computational host range prediction-The good, the bad, and the ugly.</title>
        <authorList>
            <person name="Howell A.A."/>
            <person name="Versoza C.J."/>
            <person name="Pfeifer S.P."/>
        </authorList>
    </citation>
    <scope>NUCLEOTIDE SEQUENCE [LARGE SCALE GENOMIC DNA]</scope>
    <source>
        <strain evidence="2 3">1610/1b</strain>
    </source>
</reference>
<name>A0ABZ2TYU2_9ACTN</name>
<keyword evidence="1" id="KW-1133">Transmembrane helix</keyword>
<keyword evidence="1" id="KW-0812">Transmembrane</keyword>
<organism evidence="2 3">
    <name type="scientific">Gordonia hydrophobica</name>
    <dbReference type="NCBI Taxonomy" id="40516"/>
    <lineage>
        <taxon>Bacteria</taxon>
        <taxon>Bacillati</taxon>
        <taxon>Actinomycetota</taxon>
        <taxon>Actinomycetes</taxon>
        <taxon>Mycobacteriales</taxon>
        <taxon>Gordoniaceae</taxon>
        <taxon>Gordonia</taxon>
    </lineage>
</organism>
<keyword evidence="1" id="KW-0472">Membrane</keyword>
<evidence type="ECO:0000313" key="3">
    <source>
        <dbReference type="Proteomes" id="UP001479933"/>
    </source>
</evidence>
<feature type="transmembrane region" description="Helical" evidence="1">
    <location>
        <begin position="34"/>
        <end position="60"/>
    </location>
</feature>
<accession>A0ABZ2TYU2</accession>
<sequence>MTESTSYESAAELRFFLPSGPPLPPKRWQRRWKVGIRIGSIAVAAVFAILAVGAVVFGAISASTFTASGAVDVNCSTRAAPSAPDIRQGASVTILDASTGDVYGTTTLTDFTALKSGICLLRFEVHDVPVASLYTVRIGSTFEELASADALRGGAVIS</sequence>
<evidence type="ECO:0000313" key="2">
    <source>
        <dbReference type="EMBL" id="WYY06576.1"/>
    </source>
</evidence>